<dbReference type="SUPFAM" id="SSF53850">
    <property type="entry name" value="Periplasmic binding protein-like II"/>
    <property type="match status" value="1"/>
</dbReference>
<dbReference type="Pfam" id="PF03466">
    <property type="entry name" value="LysR_substrate"/>
    <property type="match status" value="1"/>
</dbReference>
<dbReference type="AlphaFoldDB" id="A0A972NMR0"/>
<proteinExistence type="inferred from homology"/>
<keyword evidence="4" id="KW-1185">Reference proteome</keyword>
<evidence type="ECO:0000313" key="4">
    <source>
        <dbReference type="Proteomes" id="UP000655523"/>
    </source>
</evidence>
<protein>
    <recommendedName>
        <fullName evidence="2">LysR substrate-binding domain-containing protein</fullName>
    </recommendedName>
</protein>
<comment type="caution">
    <text evidence="3">The sequence shown here is derived from an EMBL/GenBank/DDBJ whole genome shotgun (WGS) entry which is preliminary data.</text>
</comment>
<dbReference type="CDD" id="cd08422">
    <property type="entry name" value="PBP2_CrgA_like"/>
    <property type="match status" value="1"/>
</dbReference>
<evidence type="ECO:0000259" key="2">
    <source>
        <dbReference type="Pfam" id="PF03466"/>
    </source>
</evidence>
<dbReference type="GO" id="GO:0006351">
    <property type="term" value="P:DNA-templated transcription"/>
    <property type="evidence" value="ECO:0007669"/>
    <property type="project" value="TreeGrafter"/>
</dbReference>
<dbReference type="Gene3D" id="3.40.190.10">
    <property type="entry name" value="Periplasmic binding protein-like II"/>
    <property type="match status" value="2"/>
</dbReference>
<dbReference type="EMBL" id="WOEZ01000051">
    <property type="protein sequence ID" value="NPT55133.1"/>
    <property type="molecule type" value="Genomic_DNA"/>
</dbReference>
<dbReference type="GO" id="GO:0043565">
    <property type="term" value="F:sequence-specific DNA binding"/>
    <property type="evidence" value="ECO:0007669"/>
    <property type="project" value="TreeGrafter"/>
</dbReference>
<comment type="similarity">
    <text evidence="1">Belongs to the LysR transcriptional regulatory family.</text>
</comment>
<name>A0A972NMR0_9BURK</name>
<dbReference type="PANTHER" id="PTHR30537">
    <property type="entry name" value="HTH-TYPE TRANSCRIPTIONAL REGULATOR"/>
    <property type="match status" value="1"/>
</dbReference>
<accession>A0A972NMR0</accession>
<feature type="domain" description="LysR substrate-binding" evidence="2">
    <location>
        <begin position="19"/>
        <end position="183"/>
    </location>
</feature>
<gene>
    <name evidence="3" type="ORF">GNZ13_11115</name>
</gene>
<reference evidence="3 4" key="1">
    <citation type="submission" date="2019-11" db="EMBL/GenBank/DDBJ databases">
        <title>Metabolism of dissolved organic matter in forest soils.</title>
        <authorList>
            <person name="Cyle K.T."/>
            <person name="Wilhelm R.C."/>
            <person name="Martinez C.E."/>
        </authorList>
    </citation>
    <scope>NUCLEOTIDE SEQUENCE [LARGE SCALE GENOMIC DNA]</scope>
    <source>
        <strain evidence="3 4">5N</strain>
    </source>
</reference>
<dbReference type="PANTHER" id="PTHR30537:SF35">
    <property type="entry name" value="TRANSCRIPTIONAL REGULATORY PROTEIN"/>
    <property type="match status" value="1"/>
</dbReference>
<sequence>MPSMTPMISTILLADPVITAIANLAYGDIDVALRITDSPRAEYSAHCIAVVDFAYCASPQYLAKVGTPQDPAQLTAHQCLVNSQLSADNSWHFTSLEKETWVDVRPAIRANSSLALLEATLQGQGVAYLPMYLASPHIRAGKLCRILSNFSPAPKYNLYAVYFPSRYQNPRVRALIDFLVASFQGGNPWTIGAREGVQ</sequence>
<dbReference type="Proteomes" id="UP000655523">
    <property type="component" value="Unassembled WGS sequence"/>
</dbReference>
<dbReference type="InterPro" id="IPR005119">
    <property type="entry name" value="LysR_subst-bd"/>
</dbReference>
<dbReference type="InterPro" id="IPR058163">
    <property type="entry name" value="LysR-type_TF_proteobact-type"/>
</dbReference>
<organism evidence="3 4">
    <name type="scientific">Paraburkholderia elongata</name>
    <dbReference type="NCBI Taxonomy" id="2675747"/>
    <lineage>
        <taxon>Bacteria</taxon>
        <taxon>Pseudomonadati</taxon>
        <taxon>Pseudomonadota</taxon>
        <taxon>Betaproteobacteria</taxon>
        <taxon>Burkholderiales</taxon>
        <taxon>Burkholderiaceae</taxon>
        <taxon>Paraburkholderia</taxon>
    </lineage>
</organism>
<dbReference type="GO" id="GO:0003700">
    <property type="term" value="F:DNA-binding transcription factor activity"/>
    <property type="evidence" value="ECO:0007669"/>
    <property type="project" value="TreeGrafter"/>
</dbReference>
<evidence type="ECO:0000256" key="1">
    <source>
        <dbReference type="ARBA" id="ARBA00009437"/>
    </source>
</evidence>
<evidence type="ECO:0000313" key="3">
    <source>
        <dbReference type="EMBL" id="NPT55133.1"/>
    </source>
</evidence>